<dbReference type="Proteomes" id="UP000507470">
    <property type="component" value="Unassembled WGS sequence"/>
</dbReference>
<protein>
    <submittedName>
        <fullName evidence="1">Uncharacterized protein</fullName>
    </submittedName>
</protein>
<organism evidence="1 2">
    <name type="scientific">Mytilus coruscus</name>
    <name type="common">Sea mussel</name>
    <dbReference type="NCBI Taxonomy" id="42192"/>
    <lineage>
        <taxon>Eukaryota</taxon>
        <taxon>Metazoa</taxon>
        <taxon>Spiralia</taxon>
        <taxon>Lophotrochozoa</taxon>
        <taxon>Mollusca</taxon>
        <taxon>Bivalvia</taxon>
        <taxon>Autobranchia</taxon>
        <taxon>Pteriomorphia</taxon>
        <taxon>Mytilida</taxon>
        <taxon>Mytiloidea</taxon>
        <taxon>Mytilidae</taxon>
        <taxon>Mytilinae</taxon>
        <taxon>Mytilus</taxon>
    </lineage>
</organism>
<dbReference type="AlphaFoldDB" id="A0A6J8EMG7"/>
<proteinExistence type="predicted"/>
<gene>
    <name evidence="1" type="ORF">MCOR_53802</name>
</gene>
<dbReference type="EMBL" id="CACVKT020009374">
    <property type="protein sequence ID" value="CAC5421710.1"/>
    <property type="molecule type" value="Genomic_DNA"/>
</dbReference>
<name>A0A6J8EMG7_MYTCO</name>
<evidence type="ECO:0000313" key="1">
    <source>
        <dbReference type="EMBL" id="CAC5421710.1"/>
    </source>
</evidence>
<sequence length="266" mass="30619">MGKIKNVKRCLRQDFSIDAFEKKCGCKIHMQIESASCLYRTLGKEFTNCALKNLIEKGLISCIASYVCDNRIVIDHIDNKENKINDSEKEKYNLYSNVKYKSSPESQNCNSNTGETCEFDHSFIEETVKALKSNNVSRRDMEKLCEALGTYFTDIITKYMKLFSQQYKDVNIVTHLSPKDFLIQRPMLLILLLSNLVGVERFSKFTFSFRKISGMCVLLEHIYSLRNQNFIGIFAFILSYLKLRLTGSKLSHSIDNFLLTVAVSLL</sequence>
<accession>A0A6J8EMG7</accession>
<reference evidence="1 2" key="1">
    <citation type="submission" date="2020-06" db="EMBL/GenBank/DDBJ databases">
        <authorList>
            <person name="Li R."/>
            <person name="Bekaert M."/>
        </authorList>
    </citation>
    <scope>NUCLEOTIDE SEQUENCE [LARGE SCALE GENOMIC DNA]</scope>
    <source>
        <strain evidence="2">wild</strain>
    </source>
</reference>
<keyword evidence="2" id="KW-1185">Reference proteome</keyword>
<evidence type="ECO:0000313" key="2">
    <source>
        <dbReference type="Proteomes" id="UP000507470"/>
    </source>
</evidence>